<dbReference type="Pfam" id="PF00931">
    <property type="entry name" value="NB-ARC"/>
    <property type="match status" value="1"/>
</dbReference>
<dbReference type="EMBL" id="QJKJ01004630">
    <property type="protein sequence ID" value="RDX93361.1"/>
    <property type="molecule type" value="Genomic_DNA"/>
</dbReference>
<feature type="non-terminal residue" evidence="2">
    <location>
        <position position="1"/>
    </location>
</feature>
<feature type="domain" description="NB-ARC" evidence="1">
    <location>
        <begin position="94"/>
        <end position="214"/>
    </location>
</feature>
<name>A0A371GS36_MUCPR</name>
<keyword evidence="3" id="KW-1185">Reference proteome</keyword>
<proteinExistence type="predicted"/>
<reference evidence="2" key="1">
    <citation type="submission" date="2018-05" db="EMBL/GenBank/DDBJ databases">
        <title>Draft genome of Mucuna pruriens seed.</title>
        <authorList>
            <person name="Nnadi N.E."/>
            <person name="Vos R."/>
            <person name="Hasami M.H."/>
            <person name="Devisetty U.K."/>
            <person name="Aguiy J.C."/>
        </authorList>
    </citation>
    <scope>NUCLEOTIDE SEQUENCE [LARGE SCALE GENOMIC DNA]</scope>
    <source>
        <strain evidence="2">JCA_2017</strain>
    </source>
</reference>
<protein>
    <submittedName>
        <fullName evidence="2">Disease resistance protein</fullName>
    </submittedName>
</protein>
<dbReference type="AlphaFoldDB" id="A0A371GS36"/>
<evidence type="ECO:0000259" key="1">
    <source>
        <dbReference type="Pfam" id="PF00931"/>
    </source>
</evidence>
<organism evidence="2 3">
    <name type="scientific">Mucuna pruriens</name>
    <name type="common">Velvet bean</name>
    <name type="synonym">Dolichos pruriens</name>
    <dbReference type="NCBI Taxonomy" id="157652"/>
    <lineage>
        <taxon>Eukaryota</taxon>
        <taxon>Viridiplantae</taxon>
        <taxon>Streptophyta</taxon>
        <taxon>Embryophyta</taxon>
        <taxon>Tracheophyta</taxon>
        <taxon>Spermatophyta</taxon>
        <taxon>Magnoliopsida</taxon>
        <taxon>eudicotyledons</taxon>
        <taxon>Gunneridae</taxon>
        <taxon>Pentapetalae</taxon>
        <taxon>rosids</taxon>
        <taxon>fabids</taxon>
        <taxon>Fabales</taxon>
        <taxon>Fabaceae</taxon>
        <taxon>Papilionoideae</taxon>
        <taxon>50 kb inversion clade</taxon>
        <taxon>NPAAA clade</taxon>
        <taxon>indigoferoid/millettioid clade</taxon>
        <taxon>Phaseoleae</taxon>
        <taxon>Mucuna</taxon>
    </lineage>
</organism>
<accession>A0A371GS36</accession>
<dbReference type="Proteomes" id="UP000257109">
    <property type="component" value="Unassembled WGS sequence"/>
</dbReference>
<dbReference type="OrthoDB" id="1431320at2759"/>
<comment type="caution">
    <text evidence="2">The sequence shown here is derived from an EMBL/GenBank/DDBJ whole genome shotgun (WGS) entry which is preliminary data.</text>
</comment>
<dbReference type="InterPro" id="IPR002182">
    <property type="entry name" value="NB-ARC"/>
</dbReference>
<sequence>MIVWFLDPPSHLFVRPASFGYGSRASKSFGDCSKASKSFGHCSRASKSFYYGSRASKSFGYGSRASKSTTSIVDKMITALTQSNITTLGVYGSSNAYVVEQITRRVLRDEVFDVVVDVMASVMKKNTWYRWWSKSPDVRRIQEQLGSKLGLQFHHKTTSKERATRLCERIKMEAKIIIILDDLRGKINLAKIGIPFGNDHKGCKILLVAQSQKLLANQVNPPQIEFSTDD</sequence>
<evidence type="ECO:0000313" key="3">
    <source>
        <dbReference type="Proteomes" id="UP000257109"/>
    </source>
</evidence>
<dbReference type="GO" id="GO:0043531">
    <property type="term" value="F:ADP binding"/>
    <property type="evidence" value="ECO:0007669"/>
    <property type="project" value="InterPro"/>
</dbReference>
<evidence type="ECO:0000313" key="2">
    <source>
        <dbReference type="EMBL" id="RDX93361.1"/>
    </source>
</evidence>
<dbReference type="STRING" id="157652.A0A371GS36"/>
<gene>
    <name evidence="2" type="ORF">CR513_24393</name>
</gene>